<dbReference type="Proteomes" id="UP001333102">
    <property type="component" value="Chromosome"/>
</dbReference>
<evidence type="ECO:0000313" key="8">
    <source>
        <dbReference type="EMBL" id="WRP13581.1"/>
    </source>
</evidence>
<feature type="transmembrane region" description="Helical" evidence="6">
    <location>
        <begin position="20"/>
        <end position="39"/>
    </location>
</feature>
<evidence type="ECO:0000313" key="9">
    <source>
        <dbReference type="Proteomes" id="UP001333102"/>
    </source>
</evidence>
<organism evidence="8 9">
    <name type="scientific">Geochorda subterranea</name>
    <dbReference type="NCBI Taxonomy" id="3109564"/>
    <lineage>
        <taxon>Bacteria</taxon>
        <taxon>Bacillati</taxon>
        <taxon>Bacillota</taxon>
        <taxon>Limnochordia</taxon>
        <taxon>Limnochordales</taxon>
        <taxon>Geochordaceae</taxon>
        <taxon>Geochorda</taxon>
    </lineage>
</organism>
<comment type="function">
    <text evidence="5">Involved in formation and maintenance of cell shape.</text>
</comment>
<evidence type="ECO:0000256" key="6">
    <source>
        <dbReference type="SAM" id="Phobius"/>
    </source>
</evidence>
<dbReference type="PANTHER" id="PTHR34138:SF1">
    <property type="entry name" value="CELL SHAPE-DETERMINING PROTEIN MREC"/>
    <property type="match status" value="1"/>
</dbReference>
<evidence type="ECO:0000256" key="5">
    <source>
        <dbReference type="PIRNR" id="PIRNR038471"/>
    </source>
</evidence>
<dbReference type="Pfam" id="PF04085">
    <property type="entry name" value="MreC"/>
    <property type="match status" value="1"/>
</dbReference>
<dbReference type="RefSeq" id="WP_324667826.1">
    <property type="nucleotide sequence ID" value="NZ_CP141614.1"/>
</dbReference>
<protein>
    <recommendedName>
        <fullName evidence="2 5">Cell shape-determining protein MreC</fullName>
    </recommendedName>
    <alternativeName>
        <fullName evidence="4 5">Cell shape protein MreC</fullName>
    </alternativeName>
</protein>
<dbReference type="InterPro" id="IPR007221">
    <property type="entry name" value="MreC"/>
</dbReference>
<keyword evidence="6" id="KW-1133">Transmembrane helix</keyword>
<dbReference type="InterPro" id="IPR042175">
    <property type="entry name" value="Cell/Rod_MreC_2"/>
</dbReference>
<evidence type="ECO:0000256" key="3">
    <source>
        <dbReference type="ARBA" id="ARBA00022960"/>
    </source>
</evidence>
<dbReference type="Gene3D" id="2.40.10.340">
    <property type="entry name" value="Rod shape-determining protein MreC, domain 1"/>
    <property type="match status" value="1"/>
</dbReference>
<feature type="domain" description="Rod shape-determining protein MreC beta-barrel core" evidence="7">
    <location>
        <begin position="133"/>
        <end position="279"/>
    </location>
</feature>
<evidence type="ECO:0000256" key="1">
    <source>
        <dbReference type="ARBA" id="ARBA00009369"/>
    </source>
</evidence>
<name>A0ABZ1BM02_9FIRM</name>
<dbReference type="PIRSF" id="PIRSF038471">
    <property type="entry name" value="MreC"/>
    <property type="match status" value="1"/>
</dbReference>
<accession>A0ABZ1BM02</accession>
<keyword evidence="9" id="KW-1185">Reference proteome</keyword>
<proteinExistence type="inferred from homology"/>
<comment type="similarity">
    <text evidence="1 5">Belongs to the MreC family.</text>
</comment>
<evidence type="ECO:0000259" key="7">
    <source>
        <dbReference type="Pfam" id="PF04085"/>
    </source>
</evidence>
<dbReference type="PANTHER" id="PTHR34138">
    <property type="entry name" value="CELL SHAPE-DETERMINING PROTEIN MREC"/>
    <property type="match status" value="1"/>
</dbReference>
<keyword evidence="6" id="KW-0812">Transmembrane</keyword>
<evidence type="ECO:0000256" key="2">
    <source>
        <dbReference type="ARBA" id="ARBA00013855"/>
    </source>
</evidence>
<dbReference type="InterPro" id="IPR042177">
    <property type="entry name" value="Cell/Rod_1"/>
</dbReference>
<keyword evidence="3 5" id="KW-0133">Cell shape</keyword>
<reference evidence="9" key="1">
    <citation type="submission" date="2023-12" db="EMBL/GenBank/DDBJ databases">
        <title>Novel isolates from deep terrestrial aquifers shed light on the physiology and ecology of the class Limnochordia.</title>
        <authorList>
            <person name="Karnachuk O.V."/>
            <person name="Lukina A.P."/>
            <person name="Avakyan M.R."/>
            <person name="Kadnikov V."/>
            <person name="Begmatov S."/>
            <person name="Beletsky A.V."/>
            <person name="Mardanov A.V."/>
            <person name="Ravin N.V."/>
        </authorList>
    </citation>
    <scope>NUCLEOTIDE SEQUENCE [LARGE SCALE GENOMIC DNA]</scope>
    <source>
        <strain evidence="9">LN</strain>
    </source>
</reference>
<dbReference type="InterPro" id="IPR055342">
    <property type="entry name" value="MreC_beta-barrel_core"/>
</dbReference>
<dbReference type="NCBIfam" id="TIGR00219">
    <property type="entry name" value="mreC"/>
    <property type="match status" value="1"/>
</dbReference>
<dbReference type="Gene3D" id="2.40.10.350">
    <property type="entry name" value="Rod shape-determining protein MreC, domain 2"/>
    <property type="match status" value="1"/>
</dbReference>
<keyword evidence="6" id="KW-0472">Membrane</keyword>
<evidence type="ECO:0000256" key="4">
    <source>
        <dbReference type="ARBA" id="ARBA00032089"/>
    </source>
</evidence>
<gene>
    <name evidence="8" type="primary">mreC</name>
    <name evidence="8" type="ORF">VLY81_08965</name>
</gene>
<dbReference type="EMBL" id="CP141614">
    <property type="protein sequence ID" value="WRP13581.1"/>
    <property type="molecule type" value="Genomic_DNA"/>
</dbReference>
<sequence length="293" mass="31112">MRARGKGQPHTEGGRPRRLAPGLVVVGTIVLVSTAFLSAQPRPERSAPERWLADLLEPGQTLVAHLERRLQEGLDNLRELATIRRSYEELLAHNERLALELSMLAGVAAENRELRRQLGLPEPDEHRLLAADVIQREPSRWYSQIVINRGLDDGVRGGMAVVAPGGVVGQVQSVSARTAVITLLTDVRSAAGGLVVRTGDLVLVEGTGAGGPLHVRALTPAASFEPGDEVVASGLGGVYPRGVRIGTLREVRPGQAGLGREGWLVPGADVERLFHVYVVVPQGAGAAGSGGRR</sequence>